<dbReference type="Pfam" id="PF00561">
    <property type="entry name" value="Abhydrolase_1"/>
    <property type="match status" value="1"/>
</dbReference>
<reference evidence="3" key="2">
    <citation type="submission" date="2022-05" db="EMBL/GenBank/DDBJ databases">
        <authorList>
            <person name="Kim J.-S."/>
            <person name="Lee K."/>
            <person name="Suh M."/>
            <person name="Eom M."/>
            <person name="Kim J.-S."/>
            <person name="Kim D.-S."/>
            <person name="Ko S.-H."/>
            <person name="Shin Y."/>
            <person name="Lee J.-S."/>
        </authorList>
    </citation>
    <scope>NUCLEOTIDE SEQUENCE</scope>
    <source>
        <strain evidence="3">N237</strain>
    </source>
</reference>
<feature type="compositionally biased region" description="Basic residues" evidence="1">
    <location>
        <begin position="293"/>
        <end position="304"/>
    </location>
</feature>
<accession>A0ABY4QUZ3</accession>
<dbReference type="GO" id="GO:0016787">
    <property type="term" value="F:hydrolase activity"/>
    <property type="evidence" value="ECO:0007669"/>
    <property type="project" value="UniProtKB-KW"/>
</dbReference>
<dbReference type="PANTHER" id="PTHR43798">
    <property type="entry name" value="MONOACYLGLYCEROL LIPASE"/>
    <property type="match status" value="1"/>
</dbReference>
<dbReference type="SUPFAM" id="SSF53474">
    <property type="entry name" value="alpha/beta-Hydrolases"/>
    <property type="match status" value="1"/>
</dbReference>
<protein>
    <submittedName>
        <fullName evidence="3">Alpha/beta fold hydrolase</fullName>
    </submittedName>
</protein>
<name>A0ABY4QUZ3_9ACTN</name>
<evidence type="ECO:0000259" key="2">
    <source>
        <dbReference type="Pfam" id="PF00561"/>
    </source>
</evidence>
<keyword evidence="4" id="KW-1185">Reference proteome</keyword>
<dbReference type="InterPro" id="IPR000639">
    <property type="entry name" value="Epox_hydrolase-like"/>
</dbReference>
<dbReference type="PRINTS" id="PR00412">
    <property type="entry name" value="EPOXHYDRLASE"/>
</dbReference>
<dbReference type="EMBL" id="CP097332">
    <property type="protein sequence ID" value="UQX86871.1"/>
    <property type="molecule type" value="Genomic_DNA"/>
</dbReference>
<dbReference type="RefSeq" id="WP_249769266.1">
    <property type="nucleotide sequence ID" value="NZ_CP097332.1"/>
</dbReference>
<proteinExistence type="predicted"/>
<organism evidence="3 4">
    <name type="scientific">Jatrophihabitans telluris</name>
    <dbReference type="NCBI Taxonomy" id="2038343"/>
    <lineage>
        <taxon>Bacteria</taxon>
        <taxon>Bacillati</taxon>
        <taxon>Actinomycetota</taxon>
        <taxon>Actinomycetes</taxon>
        <taxon>Jatrophihabitantales</taxon>
        <taxon>Jatrophihabitantaceae</taxon>
        <taxon>Jatrophihabitans</taxon>
    </lineage>
</organism>
<evidence type="ECO:0000313" key="4">
    <source>
        <dbReference type="Proteomes" id="UP001056336"/>
    </source>
</evidence>
<dbReference type="Proteomes" id="UP001056336">
    <property type="component" value="Chromosome"/>
</dbReference>
<dbReference type="InterPro" id="IPR029058">
    <property type="entry name" value="AB_hydrolase_fold"/>
</dbReference>
<reference evidence="3" key="1">
    <citation type="journal article" date="2018" name="Int. J. Syst. Evol. Microbiol.">
        <title>Jatrophihabitans telluris sp. nov., isolated from sediment soil of lava forest wetlands and the emended description of the genus Jatrophihabitans.</title>
        <authorList>
            <person name="Lee K.C."/>
            <person name="Suh M.K."/>
            <person name="Eom M.K."/>
            <person name="Kim K.K."/>
            <person name="Kim J.S."/>
            <person name="Kim D.S."/>
            <person name="Ko S.H."/>
            <person name="Shin Y.K."/>
            <person name="Lee J.S."/>
        </authorList>
    </citation>
    <scope>NUCLEOTIDE SEQUENCE</scope>
    <source>
        <strain evidence="3">N237</strain>
    </source>
</reference>
<dbReference type="InterPro" id="IPR050266">
    <property type="entry name" value="AB_hydrolase_sf"/>
</dbReference>
<feature type="domain" description="AB hydrolase-1" evidence="2">
    <location>
        <begin position="35"/>
        <end position="270"/>
    </location>
</feature>
<keyword evidence="3" id="KW-0378">Hydrolase</keyword>
<feature type="region of interest" description="Disordered" evidence="1">
    <location>
        <begin position="284"/>
        <end position="304"/>
    </location>
</feature>
<gene>
    <name evidence="3" type="ORF">M6D93_11185</name>
</gene>
<dbReference type="InterPro" id="IPR000073">
    <property type="entry name" value="AB_hydrolase_1"/>
</dbReference>
<sequence length="304" mass="33358">MGAQAERAWSAVSVTASDGVRLTVYEAGPARPEQTVLFVHGYPDDHRVWDGVAERLVDRYRLVSYDVRGAGRSDHPTRRSAYRLGQLARDILTVAESKSAEPIHLVGHDWGSIQSWAAVTTDEAPARFCSFTSISGPDLSYAASWMSHATSRLRVAAARQLLSSSYLAWFQIPVLPDLFWRSGLGTLMLGRPSTPSGRSDAVAGLSLYRANRTVPLTRRPARCSVPVLVLAPRADTAVSRELAMEAPVPWVSDLTVQAIDGGHWTMVEHPERVSEPLRSFLAAHGRNAQATSVKRRKPRDRPAT</sequence>
<evidence type="ECO:0000256" key="1">
    <source>
        <dbReference type="SAM" id="MobiDB-lite"/>
    </source>
</evidence>
<evidence type="ECO:0000313" key="3">
    <source>
        <dbReference type="EMBL" id="UQX86871.1"/>
    </source>
</evidence>
<dbReference type="Gene3D" id="3.40.50.1820">
    <property type="entry name" value="alpha/beta hydrolase"/>
    <property type="match status" value="1"/>
</dbReference>
<dbReference type="PANTHER" id="PTHR43798:SF33">
    <property type="entry name" value="HYDROLASE, PUTATIVE (AFU_ORTHOLOGUE AFUA_2G14860)-RELATED"/>
    <property type="match status" value="1"/>
</dbReference>